<dbReference type="PANTHER" id="PTHR42867">
    <property type="entry name" value="MEMBRANE PROTEIN-RELATED"/>
    <property type="match status" value="1"/>
</dbReference>
<dbReference type="Proteomes" id="UP001465426">
    <property type="component" value="Unassembled WGS sequence"/>
</dbReference>
<feature type="transmembrane region" description="Helical" evidence="1">
    <location>
        <begin position="67"/>
        <end position="86"/>
    </location>
</feature>
<name>A0ABV1F1T7_9BACI</name>
<protein>
    <submittedName>
        <fullName evidence="2">DUF1385 domain-containing protein</fullName>
    </submittedName>
</protein>
<dbReference type="InterPro" id="IPR010787">
    <property type="entry name" value="DUF1385"/>
</dbReference>
<comment type="caution">
    <text evidence="2">The sequence shown here is derived from an EMBL/GenBank/DDBJ whole genome shotgun (WGS) entry which is preliminary data.</text>
</comment>
<feature type="transmembrane region" description="Helical" evidence="1">
    <location>
        <begin position="92"/>
        <end position="115"/>
    </location>
</feature>
<keyword evidence="1" id="KW-0472">Membrane</keyword>
<feature type="transmembrane region" description="Helical" evidence="1">
    <location>
        <begin position="160"/>
        <end position="187"/>
    </location>
</feature>
<reference evidence="2 3" key="1">
    <citation type="submission" date="2024-03" db="EMBL/GenBank/DDBJ databases">
        <title>Human intestinal bacterial collection.</title>
        <authorList>
            <person name="Pauvert C."/>
            <person name="Hitch T.C.A."/>
            <person name="Clavel T."/>
        </authorList>
    </citation>
    <scope>NUCLEOTIDE SEQUENCE [LARGE SCALE GENOMIC DNA]</scope>
    <source>
        <strain evidence="2 3">CLA-SR-H024</strain>
    </source>
</reference>
<keyword evidence="1" id="KW-1133">Transmembrane helix</keyword>
<evidence type="ECO:0000256" key="1">
    <source>
        <dbReference type="SAM" id="Phobius"/>
    </source>
</evidence>
<keyword evidence="1" id="KW-0812">Transmembrane</keyword>
<organism evidence="2 3">
    <name type="scientific">Niallia hominis</name>
    <dbReference type="NCBI Taxonomy" id="3133173"/>
    <lineage>
        <taxon>Bacteria</taxon>
        <taxon>Bacillati</taxon>
        <taxon>Bacillota</taxon>
        <taxon>Bacilli</taxon>
        <taxon>Bacillales</taxon>
        <taxon>Bacillaceae</taxon>
        <taxon>Niallia</taxon>
    </lineage>
</organism>
<evidence type="ECO:0000313" key="3">
    <source>
        <dbReference type="Proteomes" id="UP001465426"/>
    </source>
</evidence>
<feature type="transmembrane region" description="Helical" evidence="1">
    <location>
        <begin position="199"/>
        <end position="216"/>
    </location>
</feature>
<evidence type="ECO:0000313" key="2">
    <source>
        <dbReference type="EMBL" id="MEQ2466686.1"/>
    </source>
</evidence>
<dbReference type="PANTHER" id="PTHR42867:SF1">
    <property type="entry name" value="MEMBRANE PROTEIN-RELATED"/>
    <property type="match status" value="1"/>
</dbReference>
<keyword evidence="3" id="KW-1185">Reference proteome</keyword>
<dbReference type="EMBL" id="JBBMFN010000032">
    <property type="protein sequence ID" value="MEQ2466686.1"/>
    <property type="molecule type" value="Genomic_DNA"/>
</dbReference>
<accession>A0ABV1F1T7</accession>
<proteinExistence type="predicted"/>
<sequence length="244" mass="28576">MKIYGGRAGYNSVTFTGEKYHVVARFKEGKITTETRRKNRDKKITIILSKIPFVRSFSMLFDLIIEYWRRFLAMVIVLFLMELLFNERSNSIFLYTIPINSLEMLLFFLVLYCLIIKSTSIGQYHAAEHQIANAFERDPNLTLEKVKKQPRTHNDCGTNLVISFFICYVLLFMIFGDSAWVLLVSWIIGYEVWRNEPKVIWNLILIIGKGAQYLLFTSKPKEKHLIVAMEAITRLEEKELANKK</sequence>
<dbReference type="RefSeq" id="WP_251628799.1">
    <property type="nucleotide sequence ID" value="NZ_JBBMFN010000032.1"/>
</dbReference>
<gene>
    <name evidence="2" type="ORF">WMO63_13560</name>
</gene>
<dbReference type="Pfam" id="PF07136">
    <property type="entry name" value="DUF1385"/>
    <property type="match status" value="1"/>
</dbReference>